<name>A0ABR7XGV5_9BACT</name>
<comment type="caution">
    <text evidence="2">The sequence shown here is derived from an EMBL/GenBank/DDBJ whole genome shotgun (WGS) entry which is preliminary data.</text>
</comment>
<proteinExistence type="predicted"/>
<dbReference type="PROSITE" id="PS51257">
    <property type="entry name" value="PROKAR_LIPOPROTEIN"/>
    <property type="match status" value="1"/>
</dbReference>
<dbReference type="RefSeq" id="WP_191183291.1">
    <property type="nucleotide sequence ID" value="NZ_JACXAJ010000002.1"/>
</dbReference>
<feature type="signal peptide" evidence="1">
    <location>
        <begin position="1"/>
        <end position="22"/>
    </location>
</feature>
<organism evidence="2 3">
    <name type="scientific">Pontibacter aquaedesilientis</name>
    <dbReference type="NCBI Taxonomy" id="2766980"/>
    <lineage>
        <taxon>Bacteria</taxon>
        <taxon>Pseudomonadati</taxon>
        <taxon>Bacteroidota</taxon>
        <taxon>Cytophagia</taxon>
        <taxon>Cytophagales</taxon>
        <taxon>Hymenobacteraceae</taxon>
        <taxon>Pontibacter</taxon>
    </lineage>
</organism>
<keyword evidence="1" id="KW-0732">Signal</keyword>
<accession>A0ABR7XGV5</accession>
<evidence type="ECO:0008006" key="4">
    <source>
        <dbReference type="Google" id="ProtNLM"/>
    </source>
</evidence>
<reference evidence="2 3" key="1">
    <citation type="submission" date="2020-09" db="EMBL/GenBank/DDBJ databases">
        <title>Genome sequencing and assembly of Pontibacter sp.</title>
        <authorList>
            <person name="Chhetri G."/>
        </authorList>
    </citation>
    <scope>NUCLEOTIDE SEQUENCE [LARGE SCALE GENOMIC DNA]</scope>
    <source>
        <strain evidence="2 3">JH31</strain>
    </source>
</reference>
<evidence type="ECO:0000313" key="2">
    <source>
        <dbReference type="EMBL" id="MBD1397171.1"/>
    </source>
</evidence>
<dbReference type="Proteomes" id="UP000625551">
    <property type="component" value="Unassembled WGS sequence"/>
</dbReference>
<evidence type="ECO:0000256" key="1">
    <source>
        <dbReference type="SAM" id="SignalP"/>
    </source>
</evidence>
<keyword evidence="3" id="KW-1185">Reference proteome</keyword>
<dbReference type="EMBL" id="JACXAJ010000002">
    <property type="protein sequence ID" value="MBD1397171.1"/>
    <property type="molecule type" value="Genomic_DNA"/>
</dbReference>
<evidence type="ECO:0000313" key="3">
    <source>
        <dbReference type="Proteomes" id="UP000625551"/>
    </source>
</evidence>
<sequence length="144" mass="16276">MKKQKLTLLSVLLFILIFSSCAKEDENGPASILLSKEWKRGMVDKNPATNPAGRILYYAVQNCQKDDTFRFGANKALTINQGANKCVNNEPATTTVSYTYNETNKELIIDSFKYTLAEESKAQIKYYAPMSSQTGYDYIVYLLE</sequence>
<feature type="chain" id="PRO_5046775724" description="Lipocalin-like domain-containing protein" evidence="1">
    <location>
        <begin position="23"/>
        <end position="144"/>
    </location>
</feature>
<protein>
    <recommendedName>
        <fullName evidence="4">Lipocalin-like domain-containing protein</fullName>
    </recommendedName>
</protein>
<gene>
    <name evidence="2" type="ORF">H9Q13_08350</name>
</gene>